<reference evidence="2" key="1">
    <citation type="submission" date="2022-11" db="UniProtKB">
        <authorList>
            <consortium name="WormBaseParasite"/>
        </authorList>
    </citation>
    <scope>IDENTIFICATION</scope>
</reference>
<name>A0A914L906_MELIC</name>
<proteinExistence type="predicted"/>
<accession>A0A914L906</accession>
<dbReference type="Proteomes" id="UP000887563">
    <property type="component" value="Unplaced"/>
</dbReference>
<dbReference type="WBParaSite" id="Minc3s00346g10691">
    <property type="protein sequence ID" value="Minc3s00346g10691"/>
    <property type="gene ID" value="Minc3s00346g10691"/>
</dbReference>
<evidence type="ECO:0000313" key="1">
    <source>
        <dbReference type="Proteomes" id="UP000887563"/>
    </source>
</evidence>
<protein>
    <submittedName>
        <fullName evidence="2">Candidate secreted effector</fullName>
    </submittedName>
</protein>
<organism evidence="1 2">
    <name type="scientific">Meloidogyne incognita</name>
    <name type="common">Southern root-knot nematode worm</name>
    <name type="synonym">Oxyuris incognita</name>
    <dbReference type="NCBI Taxonomy" id="6306"/>
    <lineage>
        <taxon>Eukaryota</taxon>
        <taxon>Metazoa</taxon>
        <taxon>Ecdysozoa</taxon>
        <taxon>Nematoda</taxon>
        <taxon>Chromadorea</taxon>
        <taxon>Rhabditida</taxon>
        <taxon>Tylenchina</taxon>
        <taxon>Tylenchomorpha</taxon>
        <taxon>Tylenchoidea</taxon>
        <taxon>Meloidogynidae</taxon>
        <taxon>Meloidogyninae</taxon>
        <taxon>Meloidogyne</taxon>
        <taxon>Meloidogyne incognita group</taxon>
    </lineage>
</organism>
<evidence type="ECO:0000313" key="2">
    <source>
        <dbReference type="WBParaSite" id="Minc3s00346g10691"/>
    </source>
</evidence>
<keyword evidence="1" id="KW-1185">Reference proteome</keyword>
<dbReference type="AlphaFoldDB" id="A0A914L906"/>
<sequence length="51" mass="6031">MVYPTVCEVEKYFLRSKPLKSVRLCAKFLRGAKRPFFKCLKHGQAQNDKNR</sequence>